<reference evidence="3 4" key="1">
    <citation type="submission" date="2018-07" db="EMBL/GenBank/DDBJ databases">
        <title>The complete nuclear genome of the prasinophyte Chloropicon primus (CCMP1205).</title>
        <authorList>
            <person name="Pombert J.-F."/>
            <person name="Otis C."/>
            <person name="Turmel M."/>
            <person name="Lemieux C."/>
        </authorList>
    </citation>
    <scope>NUCLEOTIDE SEQUENCE [LARGE SCALE GENOMIC DNA]</scope>
    <source>
        <strain evidence="3 4">CCMP1205</strain>
    </source>
</reference>
<feature type="compositionally biased region" description="Low complexity" evidence="2">
    <location>
        <begin position="100"/>
        <end position="112"/>
    </location>
</feature>
<dbReference type="Proteomes" id="UP000316726">
    <property type="component" value="Chromosome 18"/>
</dbReference>
<feature type="compositionally biased region" description="Basic residues" evidence="2">
    <location>
        <begin position="67"/>
        <end position="77"/>
    </location>
</feature>
<accession>A0A5B8MYS9</accession>
<gene>
    <name evidence="3" type="ORF">A3770_18p82550</name>
</gene>
<evidence type="ECO:0000256" key="1">
    <source>
        <dbReference type="SAM" id="Coils"/>
    </source>
</evidence>
<feature type="region of interest" description="Disordered" evidence="2">
    <location>
        <begin position="295"/>
        <end position="434"/>
    </location>
</feature>
<dbReference type="EMBL" id="CP031051">
    <property type="protein sequence ID" value="QDZ25737.1"/>
    <property type="molecule type" value="Genomic_DNA"/>
</dbReference>
<evidence type="ECO:0000256" key="2">
    <source>
        <dbReference type="SAM" id="MobiDB-lite"/>
    </source>
</evidence>
<dbReference type="AlphaFoldDB" id="A0A5B8MYS9"/>
<feature type="coiled-coil region" evidence="1">
    <location>
        <begin position="455"/>
        <end position="486"/>
    </location>
</feature>
<protein>
    <recommendedName>
        <fullName evidence="5">PH domain-containing protein</fullName>
    </recommendedName>
</protein>
<feature type="compositionally biased region" description="Acidic residues" evidence="2">
    <location>
        <begin position="326"/>
        <end position="346"/>
    </location>
</feature>
<evidence type="ECO:0000313" key="4">
    <source>
        <dbReference type="Proteomes" id="UP000316726"/>
    </source>
</evidence>
<feature type="compositionally biased region" description="Acidic residues" evidence="2">
    <location>
        <begin position="85"/>
        <end position="97"/>
    </location>
</feature>
<organism evidence="3 4">
    <name type="scientific">Chloropicon primus</name>
    <dbReference type="NCBI Taxonomy" id="1764295"/>
    <lineage>
        <taxon>Eukaryota</taxon>
        <taxon>Viridiplantae</taxon>
        <taxon>Chlorophyta</taxon>
        <taxon>Chloropicophyceae</taxon>
        <taxon>Chloropicales</taxon>
        <taxon>Chloropicaceae</taxon>
        <taxon>Chloropicon</taxon>
    </lineage>
</organism>
<name>A0A5B8MYS9_9CHLO</name>
<feature type="compositionally biased region" description="Basic and acidic residues" evidence="2">
    <location>
        <begin position="142"/>
        <end position="154"/>
    </location>
</feature>
<evidence type="ECO:0000313" key="3">
    <source>
        <dbReference type="EMBL" id="QDZ25737.1"/>
    </source>
</evidence>
<keyword evidence="1" id="KW-0175">Coiled coil</keyword>
<sequence length="561" mass="61407">MFDTKGNPVMGKSFAWATIKRWAAEQSNVFLFSARVDGELVDLRLHCDDASAIANACNKGVKLAVAKHKEKQMKKRQLPTVVEERENEDSSTSEDDADAKSNGGAAGNSNASPKQVVLRPKVKLLYGRGKAAESKPPSTPPRSEEKAKETKPDESTSSTSSSVKKQSTPGTPGGTSELWAGHLREKAGSRFSIMKGMKKWWVLKANRKLRGYQIDPLTGKKNLQNIFTVVKCLSGTTATALGNKLITIDAIDESKPSSQQGSSPSTRQLQLEAESLDEADKLNKALVFCLSLEDAPSTPPAKPAVRQSGLEPSEGSTAKEEATAKEDEEDADTTSSEEEEEPEAEAEPMPSPKEEEEKVSPPKSNLVRLRQRNSLLGASPLLSDAMLGSPVSKTTETPVTPMKVEEEVDEMEEEEEEEEDSPIGKEIPDVRQAPPREVIQAQAAEGLNEMQQMLINQLAKRVDYLENELKQQKQSVQDVAAKQQEAMMRPPPAPVVAAPSTDSTMENFQQWGEIELLTTRMDRLEFAFEDLKLSFNAIVNDLTQNLMSIRDVLLVSSSGKT</sequence>
<keyword evidence="4" id="KW-1185">Reference proteome</keyword>
<proteinExistence type="predicted"/>
<evidence type="ECO:0008006" key="5">
    <source>
        <dbReference type="Google" id="ProtNLM"/>
    </source>
</evidence>
<feature type="compositionally biased region" description="Acidic residues" evidence="2">
    <location>
        <begin position="406"/>
        <end position="421"/>
    </location>
</feature>
<feature type="region of interest" description="Disordered" evidence="2">
    <location>
        <begin position="67"/>
        <end position="180"/>
    </location>
</feature>